<evidence type="ECO:0000256" key="5">
    <source>
        <dbReference type="ARBA" id="ARBA00022692"/>
    </source>
</evidence>
<dbReference type="CDD" id="cd13962">
    <property type="entry name" value="PT_UbiA_UBIAD1"/>
    <property type="match status" value="1"/>
</dbReference>
<feature type="transmembrane region" description="Helical" evidence="8">
    <location>
        <begin position="226"/>
        <end position="243"/>
    </location>
</feature>
<dbReference type="STRING" id="477690.SAMN05216474_1134"/>
<evidence type="ECO:0000313" key="11">
    <source>
        <dbReference type="Proteomes" id="UP000236454"/>
    </source>
</evidence>
<feature type="transmembrane region" description="Helical" evidence="8">
    <location>
        <begin position="153"/>
        <end position="171"/>
    </location>
</feature>
<dbReference type="RefSeq" id="WP_090247339.1">
    <property type="nucleotide sequence ID" value="NZ_FPAS01000001.1"/>
</dbReference>
<evidence type="ECO:0000256" key="9">
    <source>
        <dbReference type="NCBIfam" id="TIGR00751"/>
    </source>
</evidence>
<keyword evidence="4 8" id="KW-0808">Transferase</keyword>
<dbReference type="Gene3D" id="1.10.357.140">
    <property type="entry name" value="UbiA prenyltransferase"/>
    <property type="match status" value="1"/>
</dbReference>
<comment type="catalytic activity">
    <reaction evidence="8">
        <text>an all-trans-polyprenyl diphosphate + 1,4-dihydroxy-2-naphthoate + H(+) = a 2-demethylmenaquinol + CO2 + diphosphate</text>
        <dbReference type="Rhea" id="RHEA:26478"/>
        <dbReference type="Rhea" id="RHEA-COMP:9563"/>
        <dbReference type="Rhea" id="RHEA-COMP:9564"/>
        <dbReference type="ChEBI" id="CHEBI:11173"/>
        <dbReference type="ChEBI" id="CHEBI:15378"/>
        <dbReference type="ChEBI" id="CHEBI:16526"/>
        <dbReference type="ChEBI" id="CHEBI:33019"/>
        <dbReference type="ChEBI" id="CHEBI:55437"/>
        <dbReference type="ChEBI" id="CHEBI:58914"/>
        <dbReference type="EC" id="2.5.1.74"/>
    </reaction>
</comment>
<feature type="transmembrane region" description="Helical" evidence="8">
    <location>
        <begin position="93"/>
        <end position="113"/>
    </location>
</feature>
<proteinExistence type="inferred from homology"/>
<feature type="transmembrane region" description="Helical" evidence="8">
    <location>
        <begin position="119"/>
        <end position="141"/>
    </location>
</feature>
<reference evidence="10 11" key="1">
    <citation type="submission" date="2016-10" db="EMBL/GenBank/DDBJ databases">
        <authorList>
            <person name="de Groot N.N."/>
        </authorList>
    </citation>
    <scope>NUCLEOTIDE SEQUENCE [LARGE SCALE GENOMIC DNA]</scope>
    <source>
        <strain evidence="10 11">CGMCC 1.7005</strain>
    </source>
</reference>
<dbReference type="EC" id="2.5.1.74" evidence="8 9"/>
<dbReference type="PANTHER" id="PTHR13929:SF0">
    <property type="entry name" value="UBIA PRENYLTRANSFERASE DOMAIN-CONTAINING PROTEIN 1"/>
    <property type="match status" value="1"/>
</dbReference>
<comment type="function">
    <text evidence="8">Conversion of 1,4-dihydroxy-2-naphthoate (DHNA) to demethylmenaquinone (DMK).</text>
</comment>
<dbReference type="InterPro" id="IPR026046">
    <property type="entry name" value="UBIAD1"/>
</dbReference>
<dbReference type="GO" id="GO:0005886">
    <property type="term" value="C:plasma membrane"/>
    <property type="evidence" value="ECO:0007669"/>
    <property type="project" value="UniProtKB-SubCell"/>
</dbReference>
<sequence length="301" mass="33147">MTKMQAWVSAARLRTLPLSISGILFGSFYAYYLDKWDGLLFGLAMATTLLLQILSNFANDLGDTLKGADNEGRVGPQRSVQSGAISVKEMKGAVILFSVLSLATAIPLVILGTKDLPATILYTYIFLAVACVIAAITYTMGKKAYGYNGLGDVFVFIFFGLVSTLGIFTLLAKSFDVLLIIPAIGIGLLSTAVLNLNNLRDHENDAKVGKNTIIVKMGYEKGKRHHYRLISMAFFCFLTFFALQENAWMMIGLLPFALLMKHLNFVKKEETPQNLDPELKKVALSTFLICLLSSILFVLCR</sequence>
<dbReference type="HAMAP" id="MF_01937">
    <property type="entry name" value="MenA_1"/>
    <property type="match status" value="1"/>
</dbReference>
<comment type="pathway">
    <text evidence="8">Quinol/quinone metabolism; menaquinone biosynthesis; menaquinol from 1,4-dihydroxy-2-naphthoate: step 1/2.</text>
</comment>
<dbReference type="GO" id="GO:0042371">
    <property type="term" value="P:vitamin K biosynthetic process"/>
    <property type="evidence" value="ECO:0007669"/>
    <property type="project" value="TreeGrafter"/>
</dbReference>
<dbReference type="PANTHER" id="PTHR13929">
    <property type="entry name" value="1,4-DIHYDROXY-2-NAPHTHOATE OCTAPRENYLTRANSFERASE"/>
    <property type="match status" value="1"/>
</dbReference>
<dbReference type="OrthoDB" id="9767568at2"/>
<evidence type="ECO:0000256" key="3">
    <source>
        <dbReference type="ARBA" id="ARBA00022475"/>
    </source>
</evidence>
<name>A0A1I6YSD0_9FLAO</name>
<dbReference type="NCBIfam" id="TIGR00751">
    <property type="entry name" value="menA"/>
    <property type="match status" value="1"/>
</dbReference>
<dbReference type="GO" id="GO:0009234">
    <property type="term" value="P:menaquinone biosynthetic process"/>
    <property type="evidence" value="ECO:0007669"/>
    <property type="project" value="UniProtKB-UniRule"/>
</dbReference>
<gene>
    <name evidence="8" type="primary">menA</name>
    <name evidence="10" type="ORF">SAMN05216474_1134</name>
</gene>
<comment type="subcellular location">
    <subcellularLocation>
        <location evidence="8">Cell membrane</location>
        <topology evidence="8">Multi-pass membrane protein</topology>
    </subcellularLocation>
    <subcellularLocation>
        <location evidence="1">Membrane</location>
        <topology evidence="1">Multi-pass membrane protein</topology>
    </subcellularLocation>
</comment>
<keyword evidence="6 8" id="KW-1133">Transmembrane helix</keyword>
<dbReference type="GO" id="GO:0046428">
    <property type="term" value="F:1,4-dihydroxy-2-naphthoate polyprenyltransferase activity"/>
    <property type="evidence" value="ECO:0007669"/>
    <property type="project" value="UniProtKB-UniRule"/>
</dbReference>
<evidence type="ECO:0000256" key="2">
    <source>
        <dbReference type="ARBA" id="ARBA00022428"/>
    </source>
</evidence>
<evidence type="ECO:0000256" key="1">
    <source>
        <dbReference type="ARBA" id="ARBA00004141"/>
    </source>
</evidence>
<dbReference type="UniPathway" id="UPA00079">
    <property type="reaction ID" value="UER00168"/>
</dbReference>
<evidence type="ECO:0000313" key="10">
    <source>
        <dbReference type="EMBL" id="SFT53350.1"/>
    </source>
</evidence>
<evidence type="ECO:0000256" key="7">
    <source>
        <dbReference type="ARBA" id="ARBA00023136"/>
    </source>
</evidence>
<evidence type="ECO:0000256" key="6">
    <source>
        <dbReference type="ARBA" id="ARBA00022989"/>
    </source>
</evidence>
<keyword evidence="3 8" id="KW-1003">Cell membrane</keyword>
<dbReference type="AlphaFoldDB" id="A0A1I6YSD0"/>
<feature type="transmembrane region" description="Helical" evidence="8">
    <location>
        <begin position="282"/>
        <end position="300"/>
    </location>
</feature>
<keyword evidence="5 8" id="KW-0812">Transmembrane</keyword>
<organism evidence="10 11">
    <name type="scientific">Lishizhenia tianjinensis</name>
    <dbReference type="NCBI Taxonomy" id="477690"/>
    <lineage>
        <taxon>Bacteria</taxon>
        <taxon>Pseudomonadati</taxon>
        <taxon>Bacteroidota</taxon>
        <taxon>Flavobacteriia</taxon>
        <taxon>Flavobacteriales</taxon>
        <taxon>Crocinitomicaceae</taxon>
        <taxon>Lishizhenia</taxon>
    </lineage>
</organism>
<comment type="similarity">
    <text evidence="8">Belongs to the MenA family. Type 1 subfamily.</text>
</comment>
<keyword evidence="11" id="KW-1185">Reference proteome</keyword>
<dbReference type="PIRSF" id="PIRSF005355">
    <property type="entry name" value="UBIAD1"/>
    <property type="match status" value="1"/>
</dbReference>
<dbReference type="Pfam" id="PF01040">
    <property type="entry name" value="UbiA"/>
    <property type="match status" value="1"/>
</dbReference>
<accession>A0A1I6YSD0</accession>
<protein>
    <recommendedName>
        <fullName evidence="8 9">1,4-dihydroxy-2-naphthoate octaprenyltransferase</fullName>
        <shortName evidence="8">DHNA-octaprenyltransferase</shortName>
        <ecNumber evidence="8 9">2.5.1.74</ecNumber>
    </recommendedName>
</protein>
<evidence type="ECO:0000256" key="8">
    <source>
        <dbReference type="HAMAP-Rule" id="MF_01937"/>
    </source>
</evidence>
<feature type="transmembrane region" description="Helical" evidence="8">
    <location>
        <begin position="177"/>
        <end position="197"/>
    </location>
</feature>
<dbReference type="InterPro" id="IPR004657">
    <property type="entry name" value="MenA"/>
</dbReference>
<dbReference type="EMBL" id="FPAS01000001">
    <property type="protein sequence ID" value="SFT53350.1"/>
    <property type="molecule type" value="Genomic_DNA"/>
</dbReference>
<feature type="transmembrane region" description="Helical" evidence="8">
    <location>
        <begin position="12"/>
        <end position="32"/>
    </location>
</feature>
<feature type="transmembrane region" description="Helical" evidence="8">
    <location>
        <begin position="38"/>
        <end position="58"/>
    </location>
</feature>
<dbReference type="InterPro" id="IPR000537">
    <property type="entry name" value="UbiA_prenyltransferase"/>
</dbReference>
<dbReference type="InterPro" id="IPR044878">
    <property type="entry name" value="UbiA_sf"/>
</dbReference>
<keyword evidence="7 8" id="KW-0472">Membrane</keyword>
<dbReference type="Proteomes" id="UP000236454">
    <property type="component" value="Unassembled WGS sequence"/>
</dbReference>
<keyword evidence="2 8" id="KW-0474">Menaquinone biosynthesis</keyword>
<evidence type="ECO:0000256" key="4">
    <source>
        <dbReference type="ARBA" id="ARBA00022679"/>
    </source>
</evidence>